<dbReference type="EMBL" id="JBGFUD010021469">
    <property type="protein sequence ID" value="MFH4984807.1"/>
    <property type="molecule type" value="Genomic_DNA"/>
</dbReference>
<gene>
    <name evidence="1" type="ORF">AB6A40_011516</name>
</gene>
<keyword evidence="2" id="KW-1185">Reference proteome</keyword>
<protein>
    <recommendedName>
        <fullName evidence="3">Secreted protein</fullName>
    </recommendedName>
</protein>
<dbReference type="AlphaFoldDB" id="A0ABD6F022"/>
<sequence length="69" mass="7717">MIMLWGRCNRIFQTLAAAYCVILILGAVIRAVQLFISLISVESKHTVPIRCRVRACMDFYCGASAPNKL</sequence>
<reference evidence="1 2" key="1">
    <citation type="submission" date="2024-08" db="EMBL/GenBank/DDBJ databases">
        <title>Gnathostoma spinigerum genome.</title>
        <authorList>
            <person name="Gonzalez-Bertolin B."/>
            <person name="Monzon S."/>
            <person name="Zaballos A."/>
            <person name="Jimenez P."/>
            <person name="Dekumyoy P."/>
            <person name="Varona S."/>
            <person name="Cuesta I."/>
            <person name="Sumanam S."/>
            <person name="Adisakwattana P."/>
            <person name="Gasser R.B."/>
            <person name="Hernandez-Gonzalez A."/>
            <person name="Young N.D."/>
            <person name="Perteguer M.J."/>
        </authorList>
    </citation>
    <scope>NUCLEOTIDE SEQUENCE [LARGE SCALE GENOMIC DNA]</scope>
    <source>
        <strain evidence="1">AL3</strain>
        <tissue evidence="1">Liver</tissue>
    </source>
</reference>
<evidence type="ECO:0000313" key="2">
    <source>
        <dbReference type="Proteomes" id="UP001608902"/>
    </source>
</evidence>
<comment type="caution">
    <text evidence="1">The sequence shown here is derived from an EMBL/GenBank/DDBJ whole genome shotgun (WGS) entry which is preliminary data.</text>
</comment>
<evidence type="ECO:0008006" key="3">
    <source>
        <dbReference type="Google" id="ProtNLM"/>
    </source>
</evidence>
<proteinExistence type="predicted"/>
<dbReference type="Proteomes" id="UP001608902">
    <property type="component" value="Unassembled WGS sequence"/>
</dbReference>
<organism evidence="1 2">
    <name type="scientific">Gnathostoma spinigerum</name>
    <dbReference type="NCBI Taxonomy" id="75299"/>
    <lineage>
        <taxon>Eukaryota</taxon>
        <taxon>Metazoa</taxon>
        <taxon>Ecdysozoa</taxon>
        <taxon>Nematoda</taxon>
        <taxon>Chromadorea</taxon>
        <taxon>Rhabditida</taxon>
        <taxon>Spirurina</taxon>
        <taxon>Gnathostomatomorpha</taxon>
        <taxon>Gnathostomatoidea</taxon>
        <taxon>Gnathostomatidae</taxon>
        <taxon>Gnathostoma</taxon>
    </lineage>
</organism>
<accession>A0ABD6F022</accession>
<evidence type="ECO:0000313" key="1">
    <source>
        <dbReference type="EMBL" id="MFH4984807.1"/>
    </source>
</evidence>
<name>A0ABD6F022_9BILA</name>